<evidence type="ECO:0008006" key="4">
    <source>
        <dbReference type="Google" id="ProtNLM"/>
    </source>
</evidence>
<dbReference type="eggNOG" id="COG0308">
    <property type="taxonomic scope" value="Bacteria"/>
</dbReference>
<keyword evidence="3" id="KW-1185">Reference proteome</keyword>
<dbReference type="Proteomes" id="UP000182114">
    <property type="component" value="Unassembled WGS sequence"/>
</dbReference>
<dbReference type="Gene3D" id="1.10.390.10">
    <property type="entry name" value="Neutral Protease Domain 2"/>
    <property type="match status" value="1"/>
</dbReference>
<evidence type="ECO:0000256" key="1">
    <source>
        <dbReference type="SAM" id="SignalP"/>
    </source>
</evidence>
<name>A0A1G7HNI6_9FLAO</name>
<feature type="signal peptide" evidence="1">
    <location>
        <begin position="1"/>
        <end position="23"/>
    </location>
</feature>
<accession>A0A1G7HNI6</accession>
<sequence length="946" mass="111038">MRIRKFNFLIAVLNFTVCLLAFSKVSCQHYNKVTAKLNDQDKTLNIIQEFKFHNSSKDTLEVLYFNDWANAYSNKKTPLAKRFQEEFKKNFHLAKDEERGYTKIYSIIDEKFSVVNWEHTPESDILKLELNKPIGPDEYATFSLTYQVKLPQNKFTLFGYNTKGEYYLRDWYLTPAVYDGSWHLYSNKDLEDLYTGITNTDVMLTLPNNLFVISNFEKENEIKKEGFKELNLRGDYRKSCSLILSPTSYFTKHITDYATVVTDINVSKFDEISRTIAIDKVSEYIYKHLGSYPHTELVVSTIDYNKDPLYGLNQLPSFVRPYDNQFQFELKYLKTALNNFFNETLFLDPRKERWVMDALINYMMISYVEENYPDQKLLGKLSTIWGFKNFNLAKMKFEEQYPLLYMYAARKNIDQPLTTPNDSLIKYNHKIGNRYKAGAGLSFLANYVGKEKVDESIKDFYANYKLRPVSSQDFERILANNVDKDISWFLDEYVTTNDRIDFKIKKVVKVGDSLGVTLKNKSGTNVPISMFGLQKDSVVSKYWFTGIDSTKTFYIPQNGEDKLVLNYDQKIPEFNQRDNWKSLGGFLSSNKKLKFQFFKDTEDPFYNQIFYVPTIRFNIYDGITPAMRIYNKTFLERPFLFDISPAYAFKEKSLVGSAGFKFRKYHNKTGFYLSNYSLSGSTYHFQENSRYVSITPAVSFGWRPDDFRSNKRDFLNIRYVNIYRSLDENIEELETTPDYSVLNARYGSFKNGIIDYYSWFADAQYAGNFSKIAFNFEYRKLFANNMQLNTRFFAGKFISNTSNTDFYSFALDRPTDYLFDYNYLGRSEASGLYSQQLVIAEGGFKSKLANPFANDFLATTNTSISVWRWIELYGDLGLTKNKNENARFVYDSGVRLNLVTDYFELYFPLYSNNGWEVAQPDYSQKIRFIVTLSPRTLTRLITRKWF</sequence>
<organism evidence="2 3">
    <name type="scientific">Cellulophaga baltica</name>
    <dbReference type="NCBI Taxonomy" id="76594"/>
    <lineage>
        <taxon>Bacteria</taxon>
        <taxon>Pseudomonadati</taxon>
        <taxon>Bacteroidota</taxon>
        <taxon>Flavobacteriia</taxon>
        <taxon>Flavobacteriales</taxon>
        <taxon>Flavobacteriaceae</taxon>
        <taxon>Cellulophaga</taxon>
    </lineage>
</organism>
<dbReference type="AlphaFoldDB" id="A0A1G7HNI6"/>
<evidence type="ECO:0000313" key="3">
    <source>
        <dbReference type="Proteomes" id="UP000182114"/>
    </source>
</evidence>
<protein>
    <recommendedName>
        <fullName evidence="4">Peptidase M1 membrane alanine aminopeptidase domain-containing protein</fullName>
    </recommendedName>
</protein>
<keyword evidence="1" id="KW-0732">Signal</keyword>
<reference evidence="3" key="1">
    <citation type="submission" date="2016-10" db="EMBL/GenBank/DDBJ databases">
        <authorList>
            <person name="Varghese N."/>
            <person name="Submissions S."/>
        </authorList>
    </citation>
    <scope>NUCLEOTIDE SEQUENCE [LARGE SCALE GENOMIC DNA]</scope>
    <source>
        <strain evidence="3">DSM 24729</strain>
    </source>
</reference>
<evidence type="ECO:0000313" key="2">
    <source>
        <dbReference type="EMBL" id="SDF01928.1"/>
    </source>
</evidence>
<proteinExistence type="predicted"/>
<dbReference type="InterPro" id="IPR027268">
    <property type="entry name" value="Peptidase_M4/M1_CTD_sf"/>
</dbReference>
<dbReference type="RefSeq" id="WP_074538505.1">
    <property type="nucleotide sequence ID" value="NZ_FNBD01000006.1"/>
</dbReference>
<dbReference type="EMBL" id="FNBD01000006">
    <property type="protein sequence ID" value="SDF01928.1"/>
    <property type="molecule type" value="Genomic_DNA"/>
</dbReference>
<feature type="chain" id="PRO_5010223394" description="Peptidase M1 membrane alanine aminopeptidase domain-containing protein" evidence="1">
    <location>
        <begin position="24"/>
        <end position="946"/>
    </location>
</feature>
<gene>
    <name evidence="2" type="ORF">SAMN04487992_106179</name>
</gene>